<reference evidence="1" key="1">
    <citation type="submission" date="2019-08" db="EMBL/GenBank/DDBJ databases">
        <authorList>
            <person name="Kucharzyk K."/>
            <person name="Murdoch R.W."/>
            <person name="Higgins S."/>
            <person name="Loffler F."/>
        </authorList>
    </citation>
    <scope>NUCLEOTIDE SEQUENCE</scope>
</reference>
<protein>
    <submittedName>
        <fullName evidence="1">Uncharacterized protein</fullName>
    </submittedName>
</protein>
<organism evidence="1">
    <name type="scientific">bioreactor metagenome</name>
    <dbReference type="NCBI Taxonomy" id="1076179"/>
    <lineage>
        <taxon>unclassified sequences</taxon>
        <taxon>metagenomes</taxon>
        <taxon>ecological metagenomes</taxon>
    </lineage>
</organism>
<sequence length="155" mass="17132">MVKGFSEQAKLISQQINSYKRQQLLYKQADSVEALLDKTSPDKKLSPETREKLVALLGSIAMTHQDDPSLKGAVEASITGASLPAEANFGEYVPYLESILGNIAVYREALPDDAIADAIKTSVEELEETKKIFIKGNIQSKHQKNVTFLFDKFIA</sequence>
<gene>
    <name evidence="1" type="ORF">SDC9_174379</name>
</gene>
<evidence type="ECO:0000313" key="1">
    <source>
        <dbReference type="EMBL" id="MPN26953.1"/>
    </source>
</evidence>
<accession>A0A645GTI7</accession>
<comment type="caution">
    <text evidence="1">The sequence shown here is derived from an EMBL/GenBank/DDBJ whole genome shotgun (WGS) entry which is preliminary data.</text>
</comment>
<name>A0A645GTI7_9ZZZZ</name>
<dbReference type="EMBL" id="VSSQ01076670">
    <property type="protein sequence ID" value="MPN26953.1"/>
    <property type="molecule type" value="Genomic_DNA"/>
</dbReference>
<proteinExistence type="predicted"/>
<dbReference type="AlphaFoldDB" id="A0A645GTI7"/>